<keyword evidence="2" id="KW-1185">Reference proteome</keyword>
<dbReference type="InterPro" id="IPR005288">
    <property type="entry name" value="NadB"/>
</dbReference>
<organism evidence="1 2">
    <name type="scientific">Aquisphaera giovannonii</name>
    <dbReference type="NCBI Taxonomy" id="406548"/>
    <lineage>
        <taxon>Bacteria</taxon>
        <taxon>Pseudomonadati</taxon>
        <taxon>Planctomycetota</taxon>
        <taxon>Planctomycetia</taxon>
        <taxon>Isosphaerales</taxon>
        <taxon>Isosphaeraceae</taxon>
        <taxon>Aquisphaera</taxon>
    </lineage>
</organism>
<dbReference type="InterPro" id="IPR036188">
    <property type="entry name" value="FAD/NAD-bd_sf"/>
</dbReference>
<accession>A0A5B9VY66</accession>
<dbReference type="RefSeq" id="WP_148592470.1">
    <property type="nucleotide sequence ID" value="NZ_CP042997.1"/>
</dbReference>
<sequence>MNRRRFLEGTATGLAAMLAAAGGGMARKAWAAAAPREVAADLVVIGGGLGGCAAAIAAVESGLTVVLTEPTDWIGGQLTSQAVPPDEHPWIEQFGCNARYRDLRDGIRDYYRRHYPLTAAARADRHLNPGRGSVSRLCHEPRVGLAVLTAMMAPFASGGKLLVLLEHEPVRAEMQGDRLRAVVVRDRRTGAERSLVAPYFADATELGDLLPMAGVEFVTGAEAQAETGEPHAPAAARPDDQQGITCCFAMDYLDGQDHTIDRPEDYASWRDYAPRLTPPWPGKLLAPHYTHPVTLKPVAQPFDPRGAGAGLWNYRRIVDPRNFEPGTFPGSSGMTLVNWPQNDCWHAPLVGPGVTPEQAAEEVRRAKQLSLSLLYWLQTEAPRPDGKAGWPGLRLRPDVVGTADGLAKAPYIRESRRIRAEFTVLEQHVGTDARRKELGKADVSAAAFPDSIGVGCYRIDLHPSTGGTNYIDVSSLPFQIPLGALIPRRVENLLPACKNLGTTHVTNGCYRLHPVEWAIGEAVGTLAAHSLATRLPPRAVRNRPEPLAAFQKRLVARGVELTWPTLTPR</sequence>
<dbReference type="Gene3D" id="3.50.50.60">
    <property type="entry name" value="FAD/NAD(P)-binding domain"/>
    <property type="match status" value="1"/>
</dbReference>
<dbReference type="GO" id="GO:0008734">
    <property type="term" value="F:L-aspartate oxidase activity"/>
    <property type="evidence" value="ECO:0007669"/>
    <property type="project" value="InterPro"/>
</dbReference>
<dbReference type="PROSITE" id="PS51318">
    <property type="entry name" value="TAT"/>
    <property type="match status" value="1"/>
</dbReference>
<gene>
    <name evidence="1" type="ORF">OJF2_14130</name>
</gene>
<dbReference type="PANTHER" id="PTHR42716:SF1">
    <property type="entry name" value="SLL0471 PROTEIN"/>
    <property type="match status" value="1"/>
</dbReference>
<dbReference type="EMBL" id="CP042997">
    <property type="protein sequence ID" value="QEH32927.1"/>
    <property type="molecule type" value="Genomic_DNA"/>
</dbReference>
<dbReference type="Proteomes" id="UP000324233">
    <property type="component" value="Chromosome"/>
</dbReference>
<evidence type="ECO:0000313" key="2">
    <source>
        <dbReference type="Proteomes" id="UP000324233"/>
    </source>
</evidence>
<dbReference type="GO" id="GO:0009435">
    <property type="term" value="P:NAD+ biosynthetic process"/>
    <property type="evidence" value="ECO:0007669"/>
    <property type="project" value="InterPro"/>
</dbReference>
<reference evidence="1 2" key="1">
    <citation type="submission" date="2019-08" db="EMBL/GenBank/DDBJ databases">
        <title>Deep-cultivation of Planctomycetes and their phenomic and genomic characterization uncovers novel biology.</title>
        <authorList>
            <person name="Wiegand S."/>
            <person name="Jogler M."/>
            <person name="Boedeker C."/>
            <person name="Pinto D."/>
            <person name="Vollmers J."/>
            <person name="Rivas-Marin E."/>
            <person name="Kohn T."/>
            <person name="Peeters S.H."/>
            <person name="Heuer A."/>
            <person name="Rast P."/>
            <person name="Oberbeckmann S."/>
            <person name="Bunk B."/>
            <person name="Jeske O."/>
            <person name="Meyerdierks A."/>
            <person name="Storesund J.E."/>
            <person name="Kallscheuer N."/>
            <person name="Luecker S."/>
            <person name="Lage O.M."/>
            <person name="Pohl T."/>
            <person name="Merkel B.J."/>
            <person name="Hornburger P."/>
            <person name="Mueller R.-W."/>
            <person name="Bruemmer F."/>
            <person name="Labrenz M."/>
            <person name="Spormann A.M."/>
            <person name="Op den Camp H."/>
            <person name="Overmann J."/>
            <person name="Amann R."/>
            <person name="Jetten M.S.M."/>
            <person name="Mascher T."/>
            <person name="Medema M.H."/>
            <person name="Devos D.P."/>
            <person name="Kaster A.-K."/>
            <person name="Ovreas L."/>
            <person name="Rohde M."/>
            <person name="Galperin M.Y."/>
            <person name="Jogler C."/>
        </authorList>
    </citation>
    <scope>NUCLEOTIDE SEQUENCE [LARGE SCALE GENOMIC DNA]</scope>
    <source>
        <strain evidence="1 2">OJF2</strain>
    </source>
</reference>
<name>A0A5B9VY66_9BACT</name>
<evidence type="ECO:0000313" key="1">
    <source>
        <dbReference type="EMBL" id="QEH32927.1"/>
    </source>
</evidence>
<dbReference type="InterPro" id="IPR006311">
    <property type="entry name" value="TAT_signal"/>
</dbReference>
<dbReference type="PANTHER" id="PTHR42716">
    <property type="entry name" value="L-ASPARTATE OXIDASE"/>
    <property type="match status" value="1"/>
</dbReference>
<protein>
    <submittedName>
        <fullName evidence="1">FAD dependent oxidoreductase</fullName>
    </submittedName>
</protein>
<dbReference type="SUPFAM" id="SSF51905">
    <property type="entry name" value="FAD/NAD(P)-binding domain"/>
    <property type="match status" value="1"/>
</dbReference>
<dbReference type="KEGG" id="agv:OJF2_14130"/>
<dbReference type="OrthoDB" id="615715at2"/>
<dbReference type="AlphaFoldDB" id="A0A5B9VY66"/>
<proteinExistence type="predicted"/>
<dbReference type="Pfam" id="PF12831">
    <property type="entry name" value="FAD_oxidored"/>
    <property type="match status" value="1"/>
</dbReference>